<dbReference type="EMBL" id="JADBGQ010000001">
    <property type="protein sequence ID" value="KAG5415321.1"/>
    <property type="molecule type" value="Genomic_DNA"/>
</dbReference>
<dbReference type="Proteomes" id="UP000823674">
    <property type="component" value="Chromosome A01"/>
</dbReference>
<evidence type="ECO:0000313" key="1">
    <source>
        <dbReference type="EMBL" id="KAG5415321.1"/>
    </source>
</evidence>
<organism evidence="1 2">
    <name type="scientific">Brassica rapa subsp. trilocularis</name>
    <dbReference type="NCBI Taxonomy" id="1813537"/>
    <lineage>
        <taxon>Eukaryota</taxon>
        <taxon>Viridiplantae</taxon>
        <taxon>Streptophyta</taxon>
        <taxon>Embryophyta</taxon>
        <taxon>Tracheophyta</taxon>
        <taxon>Spermatophyta</taxon>
        <taxon>Magnoliopsida</taxon>
        <taxon>eudicotyledons</taxon>
        <taxon>Gunneridae</taxon>
        <taxon>Pentapetalae</taxon>
        <taxon>rosids</taxon>
        <taxon>malvids</taxon>
        <taxon>Brassicales</taxon>
        <taxon>Brassicaceae</taxon>
        <taxon>Brassiceae</taxon>
        <taxon>Brassica</taxon>
    </lineage>
</organism>
<protein>
    <submittedName>
        <fullName evidence="1">Uncharacterized protein</fullName>
    </submittedName>
</protein>
<accession>A0ABQ7NWT1</accession>
<name>A0ABQ7NWT1_BRACM</name>
<gene>
    <name evidence="1" type="primary">A01g507660.1_BraROA</name>
    <name evidence="1" type="ORF">IGI04_002888</name>
</gene>
<sequence>MLHLVTVFGQWKIDNGGWEFILDPSKKGNALFVEDDTEYEDFFCMVCEDYKISEMEAVEFAYMLPKRIFQQMPRNTPPIFLINDIQLASFITLFKTYIMCIYVSLTANKCLHDVNINQDFGNVPNETMKPSHETMNQQPHETMKPSQLWKSETIKSGDIFSGKKKLIMKLRKLSVIKRFDFIIKKSWKHLFYAKFVVPGRYVLQLCRNHL</sequence>
<proteinExistence type="predicted"/>
<reference evidence="1 2" key="1">
    <citation type="submission" date="2021-03" db="EMBL/GenBank/DDBJ databases">
        <authorList>
            <person name="King G.J."/>
            <person name="Bancroft I."/>
            <person name="Baten A."/>
            <person name="Bloomfield J."/>
            <person name="Borpatragohain P."/>
            <person name="He Z."/>
            <person name="Irish N."/>
            <person name="Irwin J."/>
            <person name="Liu K."/>
            <person name="Mauleon R.P."/>
            <person name="Moore J."/>
            <person name="Morris R."/>
            <person name="Ostergaard L."/>
            <person name="Wang B."/>
            <person name="Wells R."/>
        </authorList>
    </citation>
    <scope>NUCLEOTIDE SEQUENCE [LARGE SCALE GENOMIC DNA]</scope>
    <source>
        <strain evidence="1">R-o-18</strain>
        <tissue evidence="1">Leaf</tissue>
    </source>
</reference>
<keyword evidence="2" id="KW-1185">Reference proteome</keyword>
<evidence type="ECO:0000313" key="2">
    <source>
        <dbReference type="Proteomes" id="UP000823674"/>
    </source>
</evidence>
<comment type="caution">
    <text evidence="1">The sequence shown here is derived from an EMBL/GenBank/DDBJ whole genome shotgun (WGS) entry which is preliminary data.</text>
</comment>